<proteinExistence type="predicted"/>
<name>A0ABX1WRF1_9BACT</name>
<evidence type="ECO:0000313" key="2">
    <source>
        <dbReference type="EMBL" id="NOU58508.1"/>
    </source>
</evidence>
<gene>
    <name evidence="2" type="ORF">ELS83_01670</name>
</gene>
<feature type="transmembrane region" description="Helical" evidence="1">
    <location>
        <begin position="54"/>
        <end position="70"/>
    </location>
</feature>
<evidence type="ECO:0008006" key="4">
    <source>
        <dbReference type="Google" id="ProtNLM"/>
    </source>
</evidence>
<feature type="transmembrane region" description="Helical" evidence="1">
    <location>
        <begin position="20"/>
        <end position="42"/>
    </location>
</feature>
<keyword evidence="1" id="KW-1133">Transmembrane helix</keyword>
<keyword evidence="1" id="KW-0812">Transmembrane</keyword>
<dbReference type="Proteomes" id="UP000732105">
    <property type="component" value="Unassembled WGS sequence"/>
</dbReference>
<accession>A0ABX1WRF1</accession>
<dbReference type="EMBL" id="RZNH01000002">
    <property type="protein sequence ID" value="NOU58508.1"/>
    <property type="molecule type" value="Genomic_DNA"/>
</dbReference>
<sequence length="202" mass="24226">MNRDIFDTIHDLFFNSTNGIFFDILIPVLVVIGMILWVYCFWFHSKYDKDTNKLILLLVFNLYYLPFYLYRIKQLKRELQIKALSEEIFDSEFIEQSRLSILDVLRLWASSKSELELLLNENDINIVEEMFSQWNDFYRIDTKIIKEAFQESEMRILEAFDQSLLLAQEKYSGTYPDLAAFHETNDWQVLNQMANEIVNEIE</sequence>
<keyword evidence="3" id="KW-1185">Reference proteome</keyword>
<evidence type="ECO:0000256" key="1">
    <source>
        <dbReference type="SAM" id="Phobius"/>
    </source>
</evidence>
<organism evidence="2 3">
    <name type="scientific">Marinifilum caeruleilacunae</name>
    <dbReference type="NCBI Taxonomy" id="2499076"/>
    <lineage>
        <taxon>Bacteria</taxon>
        <taxon>Pseudomonadati</taxon>
        <taxon>Bacteroidota</taxon>
        <taxon>Bacteroidia</taxon>
        <taxon>Marinilabiliales</taxon>
        <taxon>Marinifilaceae</taxon>
    </lineage>
</organism>
<protein>
    <recommendedName>
        <fullName evidence="4">DUF4129 domain-containing protein</fullName>
    </recommendedName>
</protein>
<dbReference type="RefSeq" id="WP_171593777.1">
    <property type="nucleotide sequence ID" value="NZ_RZNH01000002.1"/>
</dbReference>
<keyword evidence="1" id="KW-0472">Membrane</keyword>
<reference evidence="2 3" key="1">
    <citation type="submission" date="2018-12" db="EMBL/GenBank/DDBJ databases">
        <title>Marinifilum JC070 sp. nov., a marine bacterium isolated from Yongle Blue Hole in the South China Sea.</title>
        <authorList>
            <person name="Fu T."/>
        </authorList>
    </citation>
    <scope>NUCLEOTIDE SEQUENCE [LARGE SCALE GENOMIC DNA]</scope>
    <source>
        <strain evidence="2 3">JC070</strain>
    </source>
</reference>
<comment type="caution">
    <text evidence="2">The sequence shown here is derived from an EMBL/GenBank/DDBJ whole genome shotgun (WGS) entry which is preliminary data.</text>
</comment>
<evidence type="ECO:0000313" key="3">
    <source>
        <dbReference type="Proteomes" id="UP000732105"/>
    </source>
</evidence>